<dbReference type="EMBL" id="FOBB01000009">
    <property type="protein sequence ID" value="SEN32014.1"/>
    <property type="molecule type" value="Genomic_DNA"/>
</dbReference>
<accession>A0A1H8FKH6</accession>
<reference evidence="2 3" key="1">
    <citation type="submission" date="2016-10" db="EMBL/GenBank/DDBJ databases">
        <authorList>
            <person name="de Groot N.N."/>
        </authorList>
    </citation>
    <scope>NUCLEOTIDE SEQUENCE [LARGE SCALE GENOMIC DNA]</scope>
    <source>
        <strain evidence="2 3">DSM 21039</strain>
    </source>
</reference>
<dbReference type="AlphaFoldDB" id="A0A1H8FKH6"/>
<feature type="transmembrane region" description="Helical" evidence="1">
    <location>
        <begin position="12"/>
        <end position="37"/>
    </location>
</feature>
<evidence type="ECO:0000256" key="1">
    <source>
        <dbReference type="SAM" id="Phobius"/>
    </source>
</evidence>
<protein>
    <recommendedName>
        <fullName evidence="4">DUF1440 domain-containing protein</fullName>
    </recommendedName>
</protein>
<feature type="transmembrane region" description="Helical" evidence="1">
    <location>
        <begin position="97"/>
        <end position="117"/>
    </location>
</feature>
<keyword evidence="1" id="KW-0812">Transmembrane</keyword>
<organism evidence="2 3">
    <name type="scientific">Chitinophaga rupis</name>
    <dbReference type="NCBI Taxonomy" id="573321"/>
    <lineage>
        <taxon>Bacteria</taxon>
        <taxon>Pseudomonadati</taxon>
        <taxon>Bacteroidota</taxon>
        <taxon>Chitinophagia</taxon>
        <taxon>Chitinophagales</taxon>
        <taxon>Chitinophagaceae</taxon>
        <taxon>Chitinophaga</taxon>
    </lineage>
</organism>
<keyword evidence="1" id="KW-0472">Membrane</keyword>
<keyword evidence="3" id="KW-1185">Reference proteome</keyword>
<name>A0A1H8FKH6_9BACT</name>
<dbReference type="Proteomes" id="UP000198984">
    <property type="component" value="Unassembled WGS sequence"/>
</dbReference>
<evidence type="ECO:0000313" key="2">
    <source>
        <dbReference type="EMBL" id="SEN32014.1"/>
    </source>
</evidence>
<proteinExistence type="predicted"/>
<feature type="transmembrane region" description="Helical" evidence="1">
    <location>
        <begin position="57"/>
        <end position="85"/>
    </location>
</feature>
<feature type="transmembrane region" description="Helical" evidence="1">
    <location>
        <begin position="129"/>
        <end position="151"/>
    </location>
</feature>
<sequence>MTAHSVASNVNTILRTGLIAGTLDILSAITVYALIMGKATPVQILQGVASGIFGREAFAGGVTMALTGLLFHYAIALIFTTVYFLLYPHLPFLHRQWVVSGVLFGVLVWLVMNLAVLPLSNFQQAPLRWAPALLGMAIIVVMIGLPIAFNVQKYYRY</sequence>
<dbReference type="OrthoDB" id="7564746at2"/>
<keyword evidence="1" id="KW-1133">Transmembrane helix</keyword>
<dbReference type="STRING" id="573321.SAMN04488505_109222"/>
<evidence type="ECO:0000313" key="3">
    <source>
        <dbReference type="Proteomes" id="UP000198984"/>
    </source>
</evidence>
<evidence type="ECO:0008006" key="4">
    <source>
        <dbReference type="Google" id="ProtNLM"/>
    </source>
</evidence>
<gene>
    <name evidence="2" type="ORF">SAMN04488505_109222</name>
</gene>
<dbReference type="RefSeq" id="WP_089919413.1">
    <property type="nucleotide sequence ID" value="NZ_FOBB01000009.1"/>
</dbReference>